<keyword evidence="2" id="KW-1185">Reference proteome</keyword>
<dbReference type="EMBL" id="CAJRAF010000001">
    <property type="protein sequence ID" value="CAG4993607.1"/>
    <property type="molecule type" value="Genomic_DNA"/>
</dbReference>
<sequence length="42" mass="5137">MSNITFHVELEEYVGTKGLYFTEFTYEFLINFERHLKKKVMC</sequence>
<organism evidence="1 2">
    <name type="scientific">Dyadobacter helix</name>
    <dbReference type="NCBI Taxonomy" id="2822344"/>
    <lineage>
        <taxon>Bacteria</taxon>
        <taxon>Pseudomonadati</taxon>
        <taxon>Bacteroidota</taxon>
        <taxon>Cytophagia</taxon>
        <taxon>Cytophagales</taxon>
        <taxon>Spirosomataceae</taxon>
        <taxon>Dyadobacter</taxon>
    </lineage>
</organism>
<evidence type="ECO:0000313" key="2">
    <source>
        <dbReference type="Proteomes" id="UP000680038"/>
    </source>
</evidence>
<dbReference type="Proteomes" id="UP000680038">
    <property type="component" value="Unassembled WGS sequence"/>
</dbReference>
<gene>
    <name evidence="1" type="ORF">DYBT9275_01200</name>
</gene>
<comment type="caution">
    <text evidence="1">The sequence shown here is derived from an EMBL/GenBank/DDBJ whole genome shotgun (WGS) entry which is preliminary data.</text>
</comment>
<reference evidence="1" key="1">
    <citation type="submission" date="2021-04" db="EMBL/GenBank/DDBJ databases">
        <authorList>
            <person name="Rodrigo-Torres L."/>
            <person name="Arahal R. D."/>
            <person name="Lucena T."/>
        </authorList>
    </citation>
    <scope>NUCLEOTIDE SEQUENCE</scope>
    <source>
        <strain evidence="1">CECT 9275</strain>
    </source>
</reference>
<proteinExistence type="predicted"/>
<name>A0A916J9E0_9BACT</name>
<accession>A0A916J9E0</accession>
<protein>
    <submittedName>
        <fullName evidence="1">Uncharacterized protein</fullName>
    </submittedName>
</protein>
<dbReference type="AlphaFoldDB" id="A0A916J9E0"/>
<evidence type="ECO:0000313" key="1">
    <source>
        <dbReference type="EMBL" id="CAG4993607.1"/>
    </source>
</evidence>